<evidence type="ECO:0000313" key="3">
    <source>
        <dbReference type="Proteomes" id="UP000431826"/>
    </source>
</evidence>
<feature type="compositionally biased region" description="Basic residues" evidence="1">
    <location>
        <begin position="180"/>
        <end position="191"/>
    </location>
</feature>
<protein>
    <submittedName>
        <fullName evidence="2">Uncharacterized protein</fullName>
    </submittedName>
</protein>
<sequence length="191" mass="20967">MPPRSARWREGWSRHHQGAQVSETAITDTGHLTKLVHRAEPTVLAAEFDDVTGQDGAHSREGVKLLFGRRTETDRAARPTPGTRRRTPRPAGPHITGTGTRTGSGSAPATSRTSRTSRTDHNLFAVGQQPRPVEPTDIRPAQHAARGPQGIDHPRPRRHPLNPGVPDLARDIDDQLAPRTARRAIRHRARG</sequence>
<reference evidence="2 3" key="1">
    <citation type="submission" date="2019-12" db="EMBL/GenBank/DDBJ databases">
        <title>Whole genome shotgun sequence of Streptomyces tubercidicus NBRC 13090.</title>
        <authorList>
            <person name="Ichikawa N."/>
            <person name="Kimura A."/>
            <person name="Kitahashi Y."/>
            <person name="Komaki H."/>
            <person name="Tamura T."/>
        </authorList>
    </citation>
    <scope>NUCLEOTIDE SEQUENCE [LARGE SCALE GENOMIC DNA]</scope>
    <source>
        <strain evidence="2 3">NBRC 13090</strain>
    </source>
</reference>
<gene>
    <name evidence="2" type="ORF">Stube_45660</name>
</gene>
<name>A0A640UV18_9ACTN</name>
<dbReference type="AlphaFoldDB" id="A0A640UV18"/>
<proteinExistence type="predicted"/>
<feature type="compositionally biased region" description="Low complexity" evidence="1">
    <location>
        <begin position="92"/>
        <end position="116"/>
    </location>
</feature>
<keyword evidence="3" id="KW-1185">Reference proteome</keyword>
<feature type="region of interest" description="Disordered" evidence="1">
    <location>
        <begin position="1"/>
        <end position="26"/>
    </location>
</feature>
<feature type="compositionally biased region" description="Basic and acidic residues" evidence="1">
    <location>
        <begin position="57"/>
        <end position="77"/>
    </location>
</feature>
<organism evidence="2 3">
    <name type="scientific">Streptomyces tubercidicus</name>
    <dbReference type="NCBI Taxonomy" id="47759"/>
    <lineage>
        <taxon>Bacteria</taxon>
        <taxon>Bacillati</taxon>
        <taxon>Actinomycetota</taxon>
        <taxon>Actinomycetes</taxon>
        <taxon>Kitasatosporales</taxon>
        <taxon>Streptomycetaceae</taxon>
        <taxon>Streptomyces</taxon>
    </lineage>
</organism>
<feature type="region of interest" description="Disordered" evidence="1">
    <location>
        <begin position="50"/>
        <end position="191"/>
    </location>
</feature>
<dbReference type="EMBL" id="BLIR01000001">
    <property type="protein sequence ID" value="GFE39893.1"/>
    <property type="molecule type" value="Genomic_DNA"/>
</dbReference>
<dbReference type="Proteomes" id="UP000431826">
    <property type="component" value="Unassembled WGS sequence"/>
</dbReference>
<evidence type="ECO:0000256" key="1">
    <source>
        <dbReference type="SAM" id="MobiDB-lite"/>
    </source>
</evidence>
<accession>A0A640UV18</accession>
<comment type="caution">
    <text evidence="2">The sequence shown here is derived from an EMBL/GenBank/DDBJ whole genome shotgun (WGS) entry which is preliminary data.</text>
</comment>
<evidence type="ECO:0000313" key="2">
    <source>
        <dbReference type="EMBL" id="GFE39893.1"/>
    </source>
</evidence>